<organism evidence="3 4">
    <name type="scientific">Tanacetum coccineum</name>
    <dbReference type="NCBI Taxonomy" id="301880"/>
    <lineage>
        <taxon>Eukaryota</taxon>
        <taxon>Viridiplantae</taxon>
        <taxon>Streptophyta</taxon>
        <taxon>Embryophyta</taxon>
        <taxon>Tracheophyta</taxon>
        <taxon>Spermatophyta</taxon>
        <taxon>Magnoliopsida</taxon>
        <taxon>eudicotyledons</taxon>
        <taxon>Gunneridae</taxon>
        <taxon>Pentapetalae</taxon>
        <taxon>asterids</taxon>
        <taxon>campanulids</taxon>
        <taxon>Asterales</taxon>
        <taxon>Asteraceae</taxon>
        <taxon>Asteroideae</taxon>
        <taxon>Anthemideae</taxon>
        <taxon>Anthemidinae</taxon>
        <taxon>Tanacetum</taxon>
    </lineage>
</organism>
<sequence>MVTRTQDGTRKITQRLNLHVSHISHVPKSSSLALCDLHLRNAMYDEYNALIKKGTWVLVPRPSSAHIVRCLCPVVKPATIRTVFSLALTRHWLVHQLDVKNTFLNGDLLETVYTHQPPGFLDPRYPHHVCRLQRSLYGLKQAPRAWFHQFAAYATRMILYSQLLLWLLLQKIILSLHREFDMTDLGAPIMEYLMKISKKARILEFKRKKYEDYCSYILYAFILVYVLLYATYHSTGSSDTDQIASLVGPAGDPWDQRVRSQLIGKDLVTGLLVYELPLSSLRKKYRLSLKNDMPPRDK</sequence>
<accession>A0ABQ5BTG2</accession>
<evidence type="ECO:0000313" key="4">
    <source>
        <dbReference type="Proteomes" id="UP001151760"/>
    </source>
</evidence>
<name>A0ABQ5BTG2_9ASTR</name>
<keyword evidence="4" id="KW-1185">Reference proteome</keyword>
<protein>
    <submittedName>
        <fullName evidence="3">Ribonuclease H-like domain-containing protein</fullName>
    </submittedName>
</protein>
<evidence type="ECO:0000313" key="3">
    <source>
        <dbReference type="EMBL" id="GJT18140.1"/>
    </source>
</evidence>
<keyword evidence="1" id="KW-0472">Membrane</keyword>
<reference evidence="3" key="1">
    <citation type="journal article" date="2022" name="Int. J. Mol. Sci.">
        <title>Draft Genome of Tanacetum Coccineum: Genomic Comparison of Closely Related Tanacetum-Family Plants.</title>
        <authorList>
            <person name="Yamashiro T."/>
            <person name="Shiraishi A."/>
            <person name="Nakayama K."/>
            <person name="Satake H."/>
        </authorList>
    </citation>
    <scope>NUCLEOTIDE SEQUENCE</scope>
</reference>
<dbReference type="InterPro" id="IPR043502">
    <property type="entry name" value="DNA/RNA_pol_sf"/>
</dbReference>
<dbReference type="InterPro" id="IPR013103">
    <property type="entry name" value="RVT_2"/>
</dbReference>
<proteinExistence type="predicted"/>
<dbReference type="SUPFAM" id="SSF56672">
    <property type="entry name" value="DNA/RNA polymerases"/>
    <property type="match status" value="1"/>
</dbReference>
<feature type="domain" description="Reverse transcriptase Ty1/copia-type" evidence="2">
    <location>
        <begin position="68"/>
        <end position="150"/>
    </location>
</feature>
<dbReference type="EMBL" id="BQNB010013614">
    <property type="protein sequence ID" value="GJT18140.1"/>
    <property type="molecule type" value="Genomic_DNA"/>
</dbReference>
<dbReference type="Proteomes" id="UP001151760">
    <property type="component" value="Unassembled WGS sequence"/>
</dbReference>
<comment type="caution">
    <text evidence="3">The sequence shown here is derived from an EMBL/GenBank/DDBJ whole genome shotgun (WGS) entry which is preliminary data.</text>
</comment>
<dbReference type="Pfam" id="PF07727">
    <property type="entry name" value="RVT_2"/>
    <property type="match status" value="1"/>
</dbReference>
<gene>
    <name evidence="3" type="ORF">Tco_0876846</name>
</gene>
<evidence type="ECO:0000256" key="1">
    <source>
        <dbReference type="SAM" id="Phobius"/>
    </source>
</evidence>
<evidence type="ECO:0000259" key="2">
    <source>
        <dbReference type="Pfam" id="PF07727"/>
    </source>
</evidence>
<feature type="transmembrane region" description="Helical" evidence="1">
    <location>
        <begin position="213"/>
        <end position="232"/>
    </location>
</feature>
<keyword evidence="1" id="KW-1133">Transmembrane helix</keyword>
<keyword evidence="1" id="KW-0812">Transmembrane</keyword>
<reference evidence="3" key="2">
    <citation type="submission" date="2022-01" db="EMBL/GenBank/DDBJ databases">
        <authorList>
            <person name="Yamashiro T."/>
            <person name="Shiraishi A."/>
            <person name="Satake H."/>
            <person name="Nakayama K."/>
        </authorList>
    </citation>
    <scope>NUCLEOTIDE SEQUENCE</scope>
</reference>